<keyword evidence="1" id="KW-0472">Membrane</keyword>
<gene>
    <name evidence="2" type="ORF">FHS16_002427</name>
</gene>
<name>A0A7W5C7F5_9BACL</name>
<evidence type="ECO:0000313" key="2">
    <source>
        <dbReference type="EMBL" id="MBB3152377.1"/>
    </source>
</evidence>
<sequence length="248" mass="27944">MSRKRKHPAHNVASELLYTYRWTFIVYWIIFISIFLGIAVFMNTNMFNNEGFDSQSAWEGASNSPKIFLMVIGILLTPLSLASFVSSGVTRKHFVIGGSFLVTLISAIFALIMTAGYPIEQMIYEQNNWTPALKNPHIFSSSDQLAGIFFEHFFLFFAYFGSGWIIGSGFARFRWQLGAIISVASLLPAMAMEVVLSSDWMGRLMQNVFEVDRNPIAVVVVLAVIVMACIVGLNYLLLRRVAIKKRMV</sequence>
<accession>A0A7W5C7F5</accession>
<feature type="transmembrane region" description="Helical" evidence="1">
    <location>
        <begin position="24"/>
        <end position="47"/>
    </location>
</feature>
<keyword evidence="1" id="KW-0812">Transmembrane</keyword>
<feature type="transmembrane region" description="Helical" evidence="1">
    <location>
        <begin position="216"/>
        <end position="238"/>
    </location>
</feature>
<dbReference type="Proteomes" id="UP000518605">
    <property type="component" value="Unassembled WGS sequence"/>
</dbReference>
<proteinExistence type="predicted"/>
<dbReference type="AlphaFoldDB" id="A0A7W5C7F5"/>
<feature type="transmembrane region" description="Helical" evidence="1">
    <location>
        <begin position="94"/>
        <end position="119"/>
    </location>
</feature>
<feature type="transmembrane region" description="Helical" evidence="1">
    <location>
        <begin position="177"/>
        <end position="196"/>
    </location>
</feature>
<protein>
    <submittedName>
        <fullName evidence="2">Uncharacterized protein</fullName>
    </submittedName>
</protein>
<feature type="transmembrane region" description="Helical" evidence="1">
    <location>
        <begin position="67"/>
        <end position="87"/>
    </location>
</feature>
<reference evidence="2 3" key="1">
    <citation type="submission" date="2020-08" db="EMBL/GenBank/DDBJ databases">
        <title>Genomic Encyclopedia of Type Strains, Phase III (KMG-III): the genomes of soil and plant-associated and newly described type strains.</title>
        <authorList>
            <person name="Whitman W."/>
        </authorList>
    </citation>
    <scope>NUCLEOTIDE SEQUENCE [LARGE SCALE GENOMIC DNA]</scope>
    <source>
        <strain evidence="2 3">CECT 8234</strain>
    </source>
</reference>
<keyword evidence="1" id="KW-1133">Transmembrane helix</keyword>
<dbReference type="EMBL" id="JACHXW010000006">
    <property type="protein sequence ID" value="MBB3152377.1"/>
    <property type="molecule type" value="Genomic_DNA"/>
</dbReference>
<feature type="transmembrane region" description="Helical" evidence="1">
    <location>
        <begin position="145"/>
        <end position="165"/>
    </location>
</feature>
<organism evidence="2 3">
    <name type="scientific">Paenibacillus endophyticus</name>
    <dbReference type="NCBI Taxonomy" id="1294268"/>
    <lineage>
        <taxon>Bacteria</taxon>
        <taxon>Bacillati</taxon>
        <taxon>Bacillota</taxon>
        <taxon>Bacilli</taxon>
        <taxon>Bacillales</taxon>
        <taxon>Paenibacillaceae</taxon>
        <taxon>Paenibacillus</taxon>
    </lineage>
</organism>
<keyword evidence="3" id="KW-1185">Reference proteome</keyword>
<evidence type="ECO:0000313" key="3">
    <source>
        <dbReference type="Proteomes" id="UP000518605"/>
    </source>
</evidence>
<comment type="caution">
    <text evidence="2">The sequence shown here is derived from an EMBL/GenBank/DDBJ whole genome shotgun (WGS) entry which is preliminary data.</text>
</comment>
<dbReference type="RefSeq" id="WP_183562277.1">
    <property type="nucleotide sequence ID" value="NZ_CBCSLB010000005.1"/>
</dbReference>
<evidence type="ECO:0000256" key="1">
    <source>
        <dbReference type="SAM" id="Phobius"/>
    </source>
</evidence>